<dbReference type="PANTHER" id="PTHR11091">
    <property type="entry name" value="OXIDOREDUCTASE-RELATED"/>
    <property type="match status" value="1"/>
</dbReference>
<dbReference type="SUPFAM" id="SSF89733">
    <property type="entry name" value="L-sulfolactate dehydrogenase-like"/>
    <property type="match status" value="1"/>
</dbReference>
<organism evidence="3 4">
    <name type="scientific">Desmophyllum pertusum</name>
    <dbReference type="NCBI Taxonomy" id="174260"/>
    <lineage>
        <taxon>Eukaryota</taxon>
        <taxon>Metazoa</taxon>
        <taxon>Cnidaria</taxon>
        <taxon>Anthozoa</taxon>
        <taxon>Hexacorallia</taxon>
        <taxon>Scleractinia</taxon>
        <taxon>Caryophylliina</taxon>
        <taxon>Caryophylliidae</taxon>
        <taxon>Desmophyllum</taxon>
    </lineage>
</organism>
<dbReference type="AlphaFoldDB" id="A0A9W9YMR6"/>
<dbReference type="Pfam" id="PF02615">
    <property type="entry name" value="Ldh_2"/>
    <property type="match status" value="2"/>
</dbReference>
<keyword evidence="4" id="KW-1185">Reference proteome</keyword>
<evidence type="ECO:0000256" key="2">
    <source>
        <dbReference type="ARBA" id="ARBA00023002"/>
    </source>
</evidence>
<reference evidence="3" key="1">
    <citation type="submission" date="2023-01" db="EMBL/GenBank/DDBJ databases">
        <title>Genome assembly of the deep-sea coral Lophelia pertusa.</title>
        <authorList>
            <person name="Herrera S."/>
            <person name="Cordes E."/>
        </authorList>
    </citation>
    <scope>NUCLEOTIDE SEQUENCE</scope>
    <source>
        <strain evidence="3">USNM1676648</strain>
        <tissue evidence="3">Polyp</tissue>
    </source>
</reference>
<accession>A0A9W9YMR6</accession>
<comment type="caution">
    <text evidence="3">The sequence shown here is derived from an EMBL/GenBank/DDBJ whole genome shotgun (WGS) entry which is preliminary data.</text>
</comment>
<comment type="similarity">
    <text evidence="1">Belongs to the LDH2/MDH2 oxidoreductase family.</text>
</comment>
<keyword evidence="2" id="KW-0560">Oxidoreductase</keyword>
<dbReference type="InterPro" id="IPR043143">
    <property type="entry name" value="Mal/L-sulf/L-lact_DH-like_NADP"/>
</dbReference>
<evidence type="ECO:0000313" key="3">
    <source>
        <dbReference type="EMBL" id="KAJ7358777.1"/>
    </source>
</evidence>
<protein>
    <submittedName>
        <fullName evidence="3">Uncharacterized protein</fullName>
    </submittedName>
</protein>
<dbReference type="PANTHER" id="PTHR11091:SF0">
    <property type="entry name" value="MALATE DEHYDROGENASE"/>
    <property type="match status" value="1"/>
</dbReference>
<dbReference type="InterPro" id="IPR003767">
    <property type="entry name" value="Malate/L-lactate_DH-like"/>
</dbReference>
<sequence length="215" mass="24275">MENQDKLWLKPLWHCWLVHNKSCGTRTYWNEFSPTHHPLLYLQRARQVTVGTNPISVAAPGKDGDSFVLDMATSAVALGKVEMAKRKTVEISSWVGSGFKRDWKLSILKTFYQEEASYHWVEQRLLVVSKGQCFVAVNPAMFAGGFEDRMQSLMDHCRNLQPAEGETAVLVAGDPERAHMHKVKQDGGIHYHVNMLEAMDKLADRLGIPPMPTKA</sequence>
<dbReference type="EMBL" id="MU827315">
    <property type="protein sequence ID" value="KAJ7358777.1"/>
    <property type="molecule type" value="Genomic_DNA"/>
</dbReference>
<gene>
    <name evidence="3" type="ORF">OS493_021556</name>
</gene>
<dbReference type="Gene3D" id="3.30.1370.60">
    <property type="entry name" value="Hypothetical oxidoreductase yiak, domain 2"/>
    <property type="match status" value="2"/>
</dbReference>
<dbReference type="Proteomes" id="UP001163046">
    <property type="component" value="Unassembled WGS sequence"/>
</dbReference>
<dbReference type="OrthoDB" id="7881616at2759"/>
<evidence type="ECO:0000313" key="4">
    <source>
        <dbReference type="Proteomes" id="UP001163046"/>
    </source>
</evidence>
<dbReference type="GO" id="GO:0016491">
    <property type="term" value="F:oxidoreductase activity"/>
    <property type="evidence" value="ECO:0007669"/>
    <property type="project" value="UniProtKB-KW"/>
</dbReference>
<name>A0A9W9YMR6_9CNID</name>
<evidence type="ECO:0000256" key="1">
    <source>
        <dbReference type="ARBA" id="ARBA00006056"/>
    </source>
</evidence>
<dbReference type="InterPro" id="IPR036111">
    <property type="entry name" value="Mal/L-sulfo/L-lacto_DH-like_sf"/>
</dbReference>
<proteinExistence type="inferred from homology"/>